<protein>
    <submittedName>
        <fullName evidence="1">Uncharacterized protein</fullName>
    </submittedName>
</protein>
<evidence type="ECO:0000313" key="2">
    <source>
        <dbReference type="Proteomes" id="UP000198862"/>
    </source>
</evidence>
<proteinExistence type="predicted"/>
<name>A0A1I1SAQ0_9GAMM</name>
<reference evidence="1 2" key="1">
    <citation type="submission" date="2016-10" db="EMBL/GenBank/DDBJ databases">
        <authorList>
            <person name="de Groot N.N."/>
        </authorList>
    </citation>
    <scope>NUCLEOTIDE SEQUENCE [LARGE SCALE GENOMIC DNA]</scope>
    <source>
        <strain evidence="1 2">DSM 6059</strain>
    </source>
</reference>
<evidence type="ECO:0000313" key="1">
    <source>
        <dbReference type="EMBL" id="SFD43594.1"/>
    </source>
</evidence>
<gene>
    <name evidence="1" type="ORF">SAMN02745724_04519</name>
</gene>
<dbReference type="AlphaFoldDB" id="A0A1I1SAQ0"/>
<accession>A0A1I1SAQ0</accession>
<keyword evidence="2" id="KW-1185">Reference proteome</keyword>
<dbReference type="EMBL" id="FOLO01000057">
    <property type="protein sequence ID" value="SFD43594.1"/>
    <property type="molecule type" value="Genomic_DNA"/>
</dbReference>
<dbReference type="Proteomes" id="UP000198862">
    <property type="component" value="Unassembled WGS sequence"/>
</dbReference>
<dbReference type="PROSITE" id="PS51257">
    <property type="entry name" value="PROKAR_LIPOPROTEIN"/>
    <property type="match status" value="1"/>
</dbReference>
<dbReference type="STRING" id="1123010.SAMN02745724_04519"/>
<sequence length="193" mass="21233">MKKHHISYLAITAGIALLSGCSSTSNSNEIKPVANQSVQHKAVVAPKSSEPLYVQIPKLDSNCKQNALALDNAARTSNSTAQYLASARLLSNCIDDFSLQTPLQISEEVMQLHALSIFNFIKGGDISQAKIAFVQFKTAFPGQDLYFNDYTSLVDTATALLEPSSVNAQKMVSLNISPELREELKRRQHWLNH</sequence>
<dbReference type="OrthoDB" id="8441509at2"/>
<organism evidence="1 2">
    <name type="scientific">Pseudoalteromonas denitrificans DSM 6059</name>
    <dbReference type="NCBI Taxonomy" id="1123010"/>
    <lineage>
        <taxon>Bacteria</taxon>
        <taxon>Pseudomonadati</taxon>
        <taxon>Pseudomonadota</taxon>
        <taxon>Gammaproteobacteria</taxon>
        <taxon>Alteromonadales</taxon>
        <taxon>Pseudoalteromonadaceae</taxon>
        <taxon>Pseudoalteromonas</taxon>
    </lineage>
</organism>
<dbReference type="RefSeq" id="WP_091990099.1">
    <property type="nucleotide sequence ID" value="NZ_FOLO01000057.1"/>
</dbReference>